<feature type="transmembrane region" description="Helical" evidence="1">
    <location>
        <begin position="213"/>
        <end position="230"/>
    </location>
</feature>
<feature type="transmembrane region" description="Helical" evidence="1">
    <location>
        <begin position="44"/>
        <end position="64"/>
    </location>
</feature>
<feature type="transmembrane region" description="Helical" evidence="1">
    <location>
        <begin position="236"/>
        <end position="258"/>
    </location>
</feature>
<comment type="caution">
    <text evidence="3">The sequence shown here is derived from an EMBL/GenBank/DDBJ whole genome shotgun (WGS) entry which is preliminary data.</text>
</comment>
<organism evidence="3 4">
    <name type="scientific">Agrocybe chaxingu</name>
    <dbReference type="NCBI Taxonomy" id="84603"/>
    <lineage>
        <taxon>Eukaryota</taxon>
        <taxon>Fungi</taxon>
        <taxon>Dikarya</taxon>
        <taxon>Basidiomycota</taxon>
        <taxon>Agaricomycotina</taxon>
        <taxon>Agaricomycetes</taxon>
        <taxon>Agaricomycetidae</taxon>
        <taxon>Agaricales</taxon>
        <taxon>Agaricineae</taxon>
        <taxon>Strophariaceae</taxon>
        <taxon>Agrocybe</taxon>
    </lineage>
</organism>
<feature type="transmembrane region" description="Helical" evidence="1">
    <location>
        <begin position="12"/>
        <end position="32"/>
    </location>
</feature>
<sequence length="354" mass="38867">MAFLPPDLASQVTIAIYVLVGSLAVLIWDIVTNLHNDYKMVTQYRVNISCIVYFLSRWSCLAYLTGLTILETAPVGHCDNIRLIQSIFPIAIPMTSLLFFFRVVAMYEWNKYIVVFFSLSWLAVVGGCLTPTQGISGSNIGNTAYCINSRLEPYVSAAVIIPFVNDTLVFIATTVRLMQNTYVDASIKNGVQVMIFGKYLSTFSKAVLQDGQAYYLTTITLNLVTAVMFYNTSIPIVYRSFIGVPNIVLMNAMACHVYRKIRFGVYSETTISSTYELPLASDGTRGHSSSIAFGRNSALSTSQSTRIGGPKDAKLGVELLELQRVGCSHSIGEESASDYNKSVKTGSSTLVTPV</sequence>
<evidence type="ECO:0000259" key="2">
    <source>
        <dbReference type="Pfam" id="PF20151"/>
    </source>
</evidence>
<protein>
    <recommendedName>
        <fullName evidence="2">DUF6533 domain-containing protein</fullName>
    </recommendedName>
</protein>
<reference evidence="3" key="1">
    <citation type="submission" date="2022-07" db="EMBL/GenBank/DDBJ databases">
        <title>Genome Sequence of Agrocybe chaxingu.</title>
        <authorList>
            <person name="Buettner E."/>
        </authorList>
    </citation>
    <scope>NUCLEOTIDE SEQUENCE</scope>
    <source>
        <strain evidence="3">MP-N11</strain>
    </source>
</reference>
<dbReference type="InterPro" id="IPR045340">
    <property type="entry name" value="DUF6533"/>
</dbReference>
<keyword evidence="1" id="KW-0812">Transmembrane</keyword>
<feature type="transmembrane region" description="Helical" evidence="1">
    <location>
        <begin position="84"/>
        <end position="105"/>
    </location>
</feature>
<evidence type="ECO:0000313" key="3">
    <source>
        <dbReference type="EMBL" id="KAJ3506390.1"/>
    </source>
</evidence>
<proteinExistence type="predicted"/>
<dbReference type="Pfam" id="PF20151">
    <property type="entry name" value="DUF6533"/>
    <property type="match status" value="1"/>
</dbReference>
<evidence type="ECO:0000256" key="1">
    <source>
        <dbReference type="SAM" id="Phobius"/>
    </source>
</evidence>
<dbReference type="AlphaFoldDB" id="A0A9W8MTM9"/>
<feature type="domain" description="DUF6533" evidence="2">
    <location>
        <begin position="17"/>
        <end position="59"/>
    </location>
</feature>
<dbReference type="Proteomes" id="UP001148786">
    <property type="component" value="Unassembled WGS sequence"/>
</dbReference>
<accession>A0A9W8MTM9</accession>
<name>A0A9W8MTM9_9AGAR</name>
<feature type="transmembrane region" description="Helical" evidence="1">
    <location>
        <begin position="112"/>
        <end position="134"/>
    </location>
</feature>
<keyword evidence="1" id="KW-1133">Transmembrane helix</keyword>
<keyword evidence="4" id="KW-1185">Reference proteome</keyword>
<evidence type="ECO:0000313" key="4">
    <source>
        <dbReference type="Proteomes" id="UP001148786"/>
    </source>
</evidence>
<keyword evidence="1" id="KW-0472">Membrane</keyword>
<feature type="transmembrane region" description="Helical" evidence="1">
    <location>
        <begin position="154"/>
        <end position="178"/>
    </location>
</feature>
<dbReference type="OrthoDB" id="3038990at2759"/>
<dbReference type="EMBL" id="JANKHO010000773">
    <property type="protein sequence ID" value="KAJ3506390.1"/>
    <property type="molecule type" value="Genomic_DNA"/>
</dbReference>
<gene>
    <name evidence="3" type="ORF">NLJ89_g6895</name>
</gene>